<keyword evidence="2" id="KW-0813">Transport</keyword>
<keyword evidence="10" id="KW-1185">Reference proteome</keyword>
<gene>
    <name evidence="9" type="ORF">SCHPADRAFT_832869</name>
</gene>
<keyword evidence="6 7" id="KW-0472">Membrane</keyword>
<dbReference type="InterPro" id="IPR004837">
    <property type="entry name" value="NaCa_Exmemb"/>
</dbReference>
<evidence type="ECO:0000256" key="2">
    <source>
        <dbReference type="ARBA" id="ARBA00022448"/>
    </source>
</evidence>
<feature type="transmembrane region" description="Helical" evidence="7">
    <location>
        <begin position="330"/>
        <end position="353"/>
    </location>
</feature>
<feature type="transmembrane region" description="Helical" evidence="7">
    <location>
        <begin position="153"/>
        <end position="176"/>
    </location>
</feature>
<organism evidence="9 10">
    <name type="scientific">Schizopora paradoxa</name>
    <dbReference type="NCBI Taxonomy" id="27342"/>
    <lineage>
        <taxon>Eukaryota</taxon>
        <taxon>Fungi</taxon>
        <taxon>Dikarya</taxon>
        <taxon>Basidiomycota</taxon>
        <taxon>Agaricomycotina</taxon>
        <taxon>Agaricomycetes</taxon>
        <taxon>Hymenochaetales</taxon>
        <taxon>Schizoporaceae</taxon>
        <taxon>Schizopora</taxon>
    </lineage>
</organism>
<comment type="subcellular location">
    <subcellularLocation>
        <location evidence="1">Endomembrane system</location>
        <topology evidence="1">Multi-pass membrane protein</topology>
    </subcellularLocation>
</comment>
<evidence type="ECO:0000313" key="9">
    <source>
        <dbReference type="EMBL" id="KLO10218.1"/>
    </source>
</evidence>
<protein>
    <recommendedName>
        <fullName evidence="8">Sodium/calcium exchanger membrane region domain-containing protein</fullName>
    </recommendedName>
</protein>
<sequence>MYITVDAITRDTSKATEKSNPLESVSRSLRRRNTAVSAFLKETPKLWARFRGKGRDVPSFAESSRNTTRNNVLNAFLIFIPFAWVSHYHWHNDNITFTLSFLGIVALESLLEFGGEQMNYFVGRELGGLIIITMDNAVEAALALILLKNCELRILQSTIVGVILLHLLLLPGTAFLTEGSRVLEQNLHPHSTQLNASLLTIGVMTILIPTAFFAALDNGPTEDTLVSDATRLTFLKMSHGLAIILLLVYITSRIFLHNPPGKRDGSTPATGAPPEILIEEARLLNDRPKASSGFCILLLIITIALLGITAEMLVKSIEHVREDGNIQEEWFGLILLPFVSFSADGVVAILYFIRATPEQPETLAKSRAIDLSVQFTLFWMPFLVLLGWWIRKPLILLFDLYEVVITLGAIFLVNYVTADSKTNLAEGFILVALYFMIALCTWFYPGQPTVAEMLTCGDVVGTL</sequence>
<feature type="transmembrane region" description="Helical" evidence="7">
    <location>
        <begin position="196"/>
        <end position="216"/>
    </location>
</feature>
<dbReference type="Pfam" id="PF01699">
    <property type="entry name" value="Na_Ca_ex"/>
    <property type="match status" value="1"/>
</dbReference>
<dbReference type="GO" id="GO:0006874">
    <property type="term" value="P:intracellular calcium ion homeostasis"/>
    <property type="evidence" value="ECO:0007669"/>
    <property type="project" value="TreeGrafter"/>
</dbReference>
<dbReference type="InParanoid" id="A0A0H2RL99"/>
<dbReference type="Proteomes" id="UP000053477">
    <property type="component" value="Unassembled WGS sequence"/>
</dbReference>
<dbReference type="STRING" id="27342.A0A0H2RL99"/>
<evidence type="ECO:0000256" key="3">
    <source>
        <dbReference type="ARBA" id="ARBA00022692"/>
    </source>
</evidence>
<feature type="transmembrane region" description="Helical" evidence="7">
    <location>
        <begin position="424"/>
        <end position="444"/>
    </location>
</feature>
<reference evidence="9 10" key="1">
    <citation type="submission" date="2015-04" db="EMBL/GenBank/DDBJ databases">
        <title>Complete genome sequence of Schizopora paradoxa KUC8140, a cosmopolitan wood degrader in East Asia.</title>
        <authorList>
            <consortium name="DOE Joint Genome Institute"/>
            <person name="Min B."/>
            <person name="Park H."/>
            <person name="Jang Y."/>
            <person name="Kim J.-J."/>
            <person name="Kim K.H."/>
            <person name="Pangilinan J."/>
            <person name="Lipzen A."/>
            <person name="Riley R."/>
            <person name="Grigoriev I.V."/>
            <person name="Spatafora J.W."/>
            <person name="Choi I.-G."/>
        </authorList>
    </citation>
    <scope>NUCLEOTIDE SEQUENCE [LARGE SCALE GENOMIC DNA]</scope>
    <source>
        <strain evidence="9 10">KUC8140</strain>
    </source>
</reference>
<feature type="transmembrane region" description="Helical" evidence="7">
    <location>
        <begin position="373"/>
        <end position="390"/>
    </location>
</feature>
<feature type="domain" description="Sodium/calcium exchanger membrane region" evidence="8">
    <location>
        <begin position="296"/>
        <end position="441"/>
    </location>
</feature>
<evidence type="ECO:0000256" key="5">
    <source>
        <dbReference type="ARBA" id="ARBA00023065"/>
    </source>
</evidence>
<keyword evidence="3 7" id="KW-0812">Transmembrane</keyword>
<keyword evidence="5" id="KW-0406">Ion transport</keyword>
<evidence type="ECO:0000256" key="1">
    <source>
        <dbReference type="ARBA" id="ARBA00004127"/>
    </source>
</evidence>
<dbReference type="InterPro" id="IPR004713">
    <property type="entry name" value="CaH_exchang"/>
</dbReference>
<feature type="transmembrane region" description="Helical" evidence="7">
    <location>
        <begin position="72"/>
        <end position="89"/>
    </location>
</feature>
<feature type="transmembrane region" description="Helical" evidence="7">
    <location>
        <begin position="290"/>
        <end position="310"/>
    </location>
</feature>
<dbReference type="GO" id="GO:0015369">
    <property type="term" value="F:calcium:proton antiporter activity"/>
    <property type="evidence" value="ECO:0007669"/>
    <property type="project" value="TreeGrafter"/>
</dbReference>
<dbReference type="PANTHER" id="PTHR31503:SF20">
    <property type="entry name" value="CA(2+)_H(+) EXCHANGER, PUTATIVE (EUROFUNG)-RELATED"/>
    <property type="match status" value="1"/>
</dbReference>
<proteinExistence type="predicted"/>
<accession>A0A0H2RL99</accession>
<evidence type="ECO:0000256" key="4">
    <source>
        <dbReference type="ARBA" id="ARBA00022989"/>
    </source>
</evidence>
<dbReference type="GO" id="GO:0012505">
    <property type="term" value="C:endomembrane system"/>
    <property type="evidence" value="ECO:0007669"/>
    <property type="project" value="UniProtKB-SubCell"/>
</dbReference>
<keyword evidence="4 7" id="KW-1133">Transmembrane helix</keyword>
<dbReference type="EMBL" id="KQ086033">
    <property type="protein sequence ID" value="KLO10218.1"/>
    <property type="molecule type" value="Genomic_DNA"/>
</dbReference>
<evidence type="ECO:0000259" key="8">
    <source>
        <dbReference type="Pfam" id="PF01699"/>
    </source>
</evidence>
<feature type="transmembrane region" description="Helical" evidence="7">
    <location>
        <begin position="236"/>
        <end position="256"/>
    </location>
</feature>
<evidence type="ECO:0000256" key="7">
    <source>
        <dbReference type="SAM" id="Phobius"/>
    </source>
</evidence>
<dbReference type="PANTHER" id="PTHR31503">
    <property type="entry name" value="VACUOLAR CALCIUM ION TRANSPORTER"/>
    <property type="match status" value="1"/>
</dbReference>
<dbReference type="AlphaFoldDB" id="A0A0H2RL99"/>
<evidence type="ECO:0000313" key="10">
    <source>
        <dbReference type="Proteomes" id="UP000053477"/>
    </source>
</evidence>
<name>A0A0H2RL99_9AGAM</name>
<evidence type="ECO:0000256" key="6">
    <source>
        <dbReference type="ARBA" id="ARBA00023136"/>
    </source>
</evidence>
<dbReference type="GO" id="GO:0000329">
    <property type="term" value="C:fungal-type vacuole membrane"/>
    <property type="evidence" value="ECO:0007669"/>
    <property type="project" value="TreeGrafter"/>
</dbReference>
<feature type="transmembrane region" description="Helical" evidence="7">
    <location>
        <begin position="396"/>
        <end position="417"/>
    </location>
</feature>
<dbReference type="OrthoDB" id="1699231at2759"/>